<evidence type="ECO:0000313" key="3">
    <source>
        <dbReference type="Proteomes" id="UP000076962"/>
    </source>
</evidence>
<feature type="transmembrane region" description="Helical" evidence="1">
    <location>
        <begin position="93"/>
        <end position="111"/>
    </location>
</feature>
<feature type="transmembrane region" description="Helical" evidence="1">
    <location>
        <begin position="21"/>
        <end position="45"/>
    </location>
</feature>
<feature type="transmembrane region" description="Helical" evidence="1">
    <location>
        <begin position="236"/>
        <end position="256"/>
    </location>
</feature>
<sequence>MIINLEPTKNVGKFAFLHLGFRPFFIGASSFAFLSMLIWMALYVFGWQFDFSPLSSFTWHAHEMIFGYTIAVIAGFLLTAVKNWTGRQTLHGYPLLLLFLLWLLARILPFFGAWNLMAVIDNLFILSLCISIFWPLLKAKHWKSVGLASLVLLLMISNIVFYLGLFGYLSNGTYYGLYSALYLILALIFIMGRRVIPFFIEKGVGYPIELKNWKWVDQSHLIIFLVFAIADMIVPYSYLTAGLAGLLFIIHTVRLVGWYTQGIWKKPLLWILYFAYAFIVLGFALKVSIVIAGTFNYIAVHAFTLGGIGMMTIGMMARVSLGHTGRNVFEPPGSLFWIFVLIFCGSIVRVLFPLIDISLYVYWIALSQIFWILAFGGFLYVYFPMLIYPRIDGHYG</sequence>
<evidence type="ECO:0000256" key="1">
    <source>
        <dbReference type="SAM" id="Phobius"/>
    </source>
</evidence>
<dbReference type="InterPro" id="IPR010266">
    <property type="entry name" value="NnrS"/>
</dbReference>
<protein>
    <submittedName>
        <fullName evidence="2">NnrS family protein</fullName>
    </submittedName>
</protein>
<feature type="transmembrane region" description="Helical" evidence="1">
    <location>
        <begin position="361"/>
        <end position="383"/>
    </location>
</feature>
<dbReference type="AlphaFoldDB" id="A0A0A6RJC2"/>
<dbReference type="PATRIC" id="fig|1003181.4.peg.2926"/>
<feature type="transmembrane region" description="Helical" evidence="1">
    <location>
        <begin position="268"/>
        <end position="292"/>
    </location>
</feature>
<feature type="transmembrane region" description="Helical" evidence="1">
    <location>
        <begin position="144"/>
        <end position="169"/>
    </location>
</feature>
<feature type="transmembrane region" description="Helical" evidence="1">
    <location>
        <begin position="175"/>
        <end position="192"/>
    </location>
</feature>
<feature type="transmembrane region" description="Helical" evidence="1">
    <location>
        <begin position="333"/>
        <end position="355"/>
    </location>
</feature>
<dbReference type="Pfam" id="PF05940">
    <property type="entry name" value="NnrS"/>
    <property type="match status" value="1"/>
</dbReference>
<proteinExistence type="predicted"/>
<feature type="transmembrane region" description="Helical" evidence="1">
    <location>
        <begin position="298"/>
        <end position="321"/>
    </location>
</feature>
<keyword evidence="1" id="KW-1133">Transmembrane helix</keyword>
<name>A0A0A6RJC2_9GAMM</name>
<dbReference type="EMBL" id="LUTY01001184">
    <property type="protein sequence ID" value="OAD22080.1"/>
    <property type="molecule type" value="Genomic_DNA"/>
</dbReference>
<feature type="transmembrane region" description="Helical" evidence="1">
    <location>
        <begin position="117"/>
        <end position="137"/>
    </location>
</feature>
<feature type="transmembrane region" description="Helical" evidence="1">
    <location>
        <begin position="65"/>
        <end position="81"/>
    </location>
</feature>
<gene>
    <name evidence="2" type="ORF">THIOM_002133</name>
</gene>
<evidence type="ECO:0000313" key="2">
    <source>
        <dbReference type="EMBL" id="OAD22080.1"/>
    </source>
</evidence>
<dbReference type="Proteomes" id="UP000076962">
    <property type="component" value="Unassembled WGS sequence"/>
</dbReference>
<accession>A0A0A6RJC2</accession>
<keyword evidence="1" id="KW-0472">Membrane</keyword>
<organism evidence="2 3">
    <name type="scientific">Candidatus Thiomargarita nelsonii</name>
    <dbReference type="NCBI Taxonomy" id="1003181"/>
    <lineage>
        <taxon>Bacteria</taxon>
        <taxon>Pseudomonadati</taxon>
        <taxon>Pseudomonadota</taxon>
        <taxon>Gammaproteobacteria</taxon>
        <taxon>Thiotrichales</taxon>
        <taxon>Thiotrichaceae</taxon>
        <taxon>Thiomargarita</taxon>
    </lineage>
</organism>
<comment type="caution">
    <text evidence="2">The sequence shown here is derived from an EMBL/GenBank/DDBJ whole genome shotgun (WGS) entry which is preliminary data.</text>
</comment>
<reference evidence="2 3" key="1">
    <citation type="submission" date="2016-05" db="EMBL/GenBank/DDBJ databases">
        <title>Single-cell genome of chain-forming Candidatus Thiomargarita nelsonii and comparison to other large sulfur-oxidizing bacteria.</title>
        <authorList>
            <person name="Winkel M."/>
            <person name="Salman V."/>
            <person name="Woyke T."/>
            <person name="Schulz-Vogt H."/>
            <person name="Richter M."/>
            <person name="Flood B."/>
            <person name="Bailey J."/>
            <person name="Amann R."/>
            <person name="Mussmann M."/>
        </authorList>
    </citation>
    <scope>NUCLEOTIDE SEQUENCE [LARGE SCALE GENOMIC DNA]</scope>
    <source>
        <strain evidence="2 3">THI036</strain>
    </source>
</reference>
<keyword evidence="3" id="KW-1185">Reference proteome</keyword>
<keyword evidence="1" id="KW-0812">Transmembrane</keyword>